<protein>
    <submittedName>
        <fullName evidence="2">Uncharacterized protein</fullName>
    </submittedName>
</protein>
<dbReference type="EMBL" id="CALYLO010000012">
    <property type="protein sequence ID" value="CAH8248538.1"/>
    <property type="molecule type" value="Genomic_DNA"/>
</dbReference>
<reference evidence="2" key="1">
    <citation type="submission" date="2022-06" db="EMBL/GenBank/DDBJ databases">
        <authorList>
            <person name="Dietemann V."/>
            <person name="Ory F."/>
            <person name="Dainat B."/>
            <person name="Oberhansli S."/>
        </authorList>
    </citation>
    <scope>NUCLEOTIDE SEQUENCE</scope>
    <source>
        <strain evidence="2">Ena-SAMPLE-TAB-26-04-2022-14:26:32:270-5432</strain>
    </source>
</reference>
<keyword evidence="3" id="KW-1185">Reference proteome</keyword>
<dbReference type="EMBL" id="CALYLO010000001">
    <property type="protein sequence ID" value="CAH8243634.1"/>
    <property type="molecule type" value="Genomic_DNA"/>
</dbReference>
<gene>
    <name evidence="1" type="ORF">WJ0W_000874</name>
    <name evidence="2" type="ORF">WJ0W_005720</name>
</gene>
<evidence type="ECO:0000313" key="3">
    <source>
        <dbReference type="Proteomes" id="UP001154322"/>
    </source>
</evidence>
<name>A0ABM9GBF9_9BACL</name>
<dbReference type="Proteomes" id="UP001154322">
    <property type="component" value="Unassembled WGS sequence"/>
</dbReference>
<sequence length="48" mass="5767">MFSSVFTAYFLAYVYPLQQLVERQFEPVGYWGTEADRKYGRPFPEQPR</sequence>
<evidence type="ECO:0000313" key="2">
    <source>
        <dbReference type="EMBL" id="CAH8248538.1"/>
    </source>
</evidence>
<evidence type="ECO:0000313" key="1">
    <source>
        <dbReference type="EMBL" id="CAH8243634.1"/>
    </source>
</evidence>
<dbReference type="RefSeq" id="WP_213431422.1">
    <property type="nucleotide sequence ID" value="NZ_AP031286.1"/>
</dbReference>
<organism evidence="2 3">
    <name type="scientific">Paenibacillus melissococcoides</name>
    <dbReference type="NCBI Taxonomy" id="2912268"/>
    <lineage>
        <taxon>Bacteria</taxon>
        <taxon>Bacillati</taxon>
        <taxon>Bacillota</taxon>
        <taxon>Bacilli</taxon>
        <taxon>Bacillales</taxon>
        <taxon>Paenibacillaceae</taxon>
        <taxon>Paenibacillus</taxon>
    </lineage>
</organism>
<accession>A0ABM9GBF9</accession>
<proteinExistence type="predicted"/>
<comment type="caution">
    <text evidence="2">The sequence shown here is derived from an EMBL/GenBank/DDBJ whole genome shotgun (WGS) entry which is preliminary data.</text>
</comment>